<feature type="domain" description="Fluoroacetyl-CoA-specific thioesterase-like" evidence="3">
    <location>
        <begin position="11"/>
        <end position="114"/>
    </location>
</feature>
<feature type="active site" evidence="1">
    <location>
        <position position="64"/>
    </location>
</feature>
<protein>
    <submittedName>
        <fullName evidence="4">Predicted thioesterase</fullName>
    </submittedName>
</protein>
<dbReference type="Proteomes" id="UP000198668">
    <property type="component" value="Unassembled WGS sequence"/>
</dbReference>
<dbReference type="EMBL" id="FOQE01000009">
    <property type="protein sequence ID" value="SFH65388.1"/>
    <property type="molecule type" value="Genomic_DNA"/>
</dbReference>
<evidence type="ECO:0000313" key="5">
    <source>
        <dbReference type="Proteomes" id="UP000198668"/>
    </source>
</evidence>
<dbReference type="RefSeq" id="WP_092091865.1">
    <property type="nucleotide sequence ID" value="NZ_FOQE01000009.1"/>
</dbReference>
<dbReference type="PIRSF" id="PIRSF014972">
    <property type="entry name" value="FlK"/>
    <property type="match status" value="1"/>
</dbReference>
<proteinExistence type="predicted"/>
<gene>
    <name evidence="4" type="ORF">SAMN04489868_10935</name>
</gene>
<reference evidence="4 5" key="1">
    <citation type="submission" date="2016-10" db="EMBL/GenBank/DDBJ databases">
        <authorList>
            <person name="de Groot N.N."/>
        </authorList>
    </citation>
    <scope>NUCLEOTIDE SEQUENCE [LARGE SCALE GENOMIC DNA]</scope>
    <source>
        <strain evidence="4 5">DSM 27630</strain>
    </source>
</reference>
<name>A0A1I3BST4_9LACT</name>
<feature type="active site" evidence="1">
    <location>
        <position position="38"/>
    </location>
</feature>
<evidence type="ECO:0000256" key="2">
    <source>
        <dbReference type="PIRSR" id="PIRSR014972-2"/>
    </source>
</evidence>
<dbReference type="InterPro" id="IPR025540">
    <property type="entry name" value="FlK"/>
</dbReference>
<feature type="active site" evidence="1">
    <location>
        <position position="30"/>
    </location>
</feature>
<evidence type="ECO:0000259" key="3">
    <source>
        <dbReference type="Pfam" id="PF22636"/>
    </source>
</evidence>
<dbReference type="AlphaFoldDB" id="A0A1I3BST4"/>
<feature type="binding site" evidence="2">
    <location>
        <position position="57"/>
    </location>
    <ligand>
        <name>substrate</name>
    </ligand>
</feature>
<keyword evidence="5" id="KW-1185">Reference proteome</keyword>
<dbReference type="Gene3D" id="3.10.129.10">
    <property type="entry name" value="Hotdog Thioesterase"/>
    <property type="match status" value="1"/>
</dbReference>
<feature type="binding site" evidence="2">
    <location>
        <position position="108"/>
    </location>
    <ligand>
        <name>substrate</name>
    </ligand>
</feature>
<dbReference type="OrthoDB" id="6902891at2"/>
<dbReference type="SUPFAM" id="SSF54637">
    <property type="entry name" value="Thioesterase/thiol ester dehydrase-isomerase"/>
    <property type="match status" value="1"/>
</dbReference>
<dbReference type="PANTHER" id="PTHR36934:SF1">
    <property type="entry name" value="THIOESTERASE DOMAIN-CONTAINING PROTEIN"/>
    <property type="match status" value="1"/>
</dbReference>
<organism evidence="4 5">
    <name type="scientific">Pisciglobus halotolerans</name>
    <dbReference type="NCBI Taxonomy" id="745365"/>
    <lineage>
        <taxon>Bacteria</taxon>
        <taxon>Bacillati</taxon>
        <taxon>Bacillota</taxon>
        <taxon>Bacilli</taxon>
        <taxon>Lactobacillales</taxon>
        <taxon>Carnobacteriaceae</taxon>
    </lineage>
</organism>
<evidence type="ECO:0000256" key="1">
    <source>
        <dbReference type="PIRSR" id="PIRSR014972-1"/>
    </source>
</evidence>
<sequence>MDETAENQYIVKESDTAEAMGSGGLPVLSTPHMVAYMENTAWKMLESTLDDTQTSVGIEMNLTHSAPTAVGKRVDVKVTLLESTKNIYTFHIEAHVEGKRIGKAEHKRAVIQTEKFMKSI</sequence>
<dbReference type="InterPro" id="IPR054485">
    <property type="entry name" value="FlK-like_dom"/>
</dbReference>
<feature type="binding site" evidence="2">
    <location>
        <position position="57"/>
    </location>
    <ligand>
        <name>CoA</name>
        <dbReference type="ChEBI" id="CHEBI:57287"/>
    </ligand>
</feature>
<accession>A0A1I3BST4</accession>
<dbReference type="PANTHER" id="PTHR36934">
    <property type="entry name" value="BLR0278 PROTEIN"/>
    <property type="match status" value="1"/>
</dbReference>
<dbReference type="InterPro" id="IPR029069">
    <property type="entry name" value="HotDog_dom_sf"/>
</dbReference>
<dbReference type="Pfam" id="PF22636">
    <property type="entry name" value="FlK"/>
    <property type="match status" value="1"/>
</dbReference>
<evidence type="ECO:0000313" key="4">
    <source>
        <dbReference type="EMBL" id="SFH65388.1"/>
    </source>
</evidence>